<dbReference type="InterPro" id="IPR020843">
    <property type="entry name" value="ER"/>
</dbReference>
<dbReference type="Proteomes" id="UP000298656">
    <property type="component" value="Chromosome 2"/>
</dbReference>
<gene>
    <name evidence="3" type="ORF">FAZ95_31805</name>
</gene>
<dbReference type="KEGG" id="tvl:FAZ95_31805"/>
<organism evidence="3 4">
    <name type="scientific">Trinickia violacea</name>
    <dbReference type="NCBI Taxonomy" id="2571746"/>
    <lineage>
        <taxon>Bacteria</taxon>
        <taxon>Pseudomonadati</taxon>
        <taxon>Pseudomonadota</taxon>
        <taxon>Betaproteobacteria</taxon>
        <taxon>Burkholderiales</taxon>
        <taxon>Burkholderiaceae</taxon>
        <taxon>Trinickia</taxon>
    </lineage>
</organism>
<evidence type="ECO:0000313" key="4">
    <source>
        <dbReference type="Proteomes" id="UP000298656"/>
    </source>
</evidence>
<dbReference type="InterPro" id="IPR041694">
    <property type="entry name" value="ADH_N_2"/>
</dbReference>
<sequence length="347" mass="36468">MNLSIPMGREVRLKARLKSLPTPGDFEVVTAYAPDVGPQDVLVRNRYFLISASLRAMVSEGAEDVPGVPFPCLSAGDVLRGEALGEVLSAPAGSGLSPGDRVTHFHGWRDYAAVPVQACQRVGQALPEPAGYLGYLGHGWTAYAALTRGVSICPGDTVFVSSAAGAIGSMAGQIARRLGARRVIGSTSSRDKARRLVSELGYDDAVIRGGGASFADQLLDAAQGGIDVLVDSVGGEQLQAAVTVAREGARFVILGALSGQLAATGTGRTAPVEIDSIQFLLKRITMRGYSADDNPEAKDEWFERFAQWLRAGEVAFPHTVIDGLDDAPAALCDTVDGRYLGTVLVKL</sequence>
<dbReference type="InterPro" id="IPR013149">
    <property type="entry name" value="ADH-like_C"/>
</dbReference>
<protein>
    <submittedName>
        <fullName evidence="3">NADP-dependent oxidoreductase</fullName>
    </submittedName>
</protein>
<dbReference type="InterPro" id="IPR036291">
    <property type="entry name" value="NAD(P)-bd_dom_sf"/>
</dbReference>
<dbReference type="SUPFAM" id="SSF50129">
    <property type="entry name" value="GroES-like"/>
    <property type="match status" value="1"/>
</dbReference>
<dbReference type="OrthoDB" id="9805663at2"/>
<accession>A0A4P8IYT2</accession>
<dbReference type="PANTHER" id="PTHR43205">
    <property type="entry name" value="PROSTAGLANDIN REDUCTASE"/>
    <property type="match status" value="1"/>
</dbReference>
<keyword evidence="4" id="KW-1185">Reference proteome</keyword>
<dbReference type="Pfam" id="PF00107">
    <property type="entry name" value="ADH_zinc_N"/>
    <property type="match status" value="1"/>
</dbReference>
<dbReference type="Gene3D" id="3.90.180.10">
    <property type="entry name" value="Medium-chain alcohol dehydrogenases, catalytic domain"/>
    <property type="match status" value="1"/>
</dbReference>
<dbReference type="EMBL" id="CP040078">
    <property type="protein sequence ID" value="QCP53616.1"/>
    <property type="molecule type" value="Genomic_DNA"/>
</dbReference>
<evidence type="ECO:0000313" key="3">
    <source>
        <dbReference type="EMBL" id="QCP53616.1"/>
    </source>
</evidence>
<dbReference type="SUPFAM" id="SSF51735">
    <property type="entry name" value="NAD(P)-binding Rossmann-fold domains"/>
    <property type="match status" value="1"/>
</dbReference>
<dbReference type="InterPro" id="IPR045010">
    <property type="entry name" value="MDR_fam"/>
</dbReference>
<dbReference type="GO" id="GO:0016628">
    <property type="term" value="F:oxidoreductase activity, acting on the CH-CH group of donors, NAD or NADP as acceptor"/>
    <property type="evidence" value="ECO:0007669"/>
    <property type="project" value="InterPro"/>
</dbReference>
<proteinExistence type="predicted"/>
<keyword evidence="1" id="KW-0560">Oxidoreductase</keyword>
<name>A0A4P8IYT2_9BURK</name>
<dbReference type="RefSeq" id="WP_137336385.1">
    <property type="nucleotide sequence ID" value="NZ_CP040078.1"/>
</dbReference>
<feature type="domain" description="Enoyl reductase (ER)" evidence="2">
    <location>
        <begin position="24"/>
        <end position="345"/>
    </location>
</feature>
<evidence type="ECO:0000259" key="2">
    <source>
        <dbReference type="SMART" id="SM00829"/>
    </source>
</evidence>
<evidence type="ECO:0000256" key="1">
    <source>
        <dbReference type="ARBA" id="ARBA00023002"/>
    </source>
</evidence>
<dbReference type="CDD" id="cd05288">
    <property type="entry name" value="PGDH"/>
    <property type="match status" value="1"/>
</dbReference>
<dbReference type="AlphaFoldDB" id="A0A4P8IYT2"/>
<dbReference type="Pfam" id="PF16884">
    <property type="entry name" value="ADH_N_2"/>
    <property type="match status" value="1"/>
</dbReference>
<dbReference type="Gene3D" id="3.40.50.720">
    <property type="entry name" value="NAD(P)-binding Rossmann-like Domain"/>
    <property type="match status" value="1"/>
</dbReference>
<dbReference type="PANTHER" id="PTHR43205:SF7">
    <property type="entry name" value="PROSTAGLANDIN REDUCTASE 1"/>
    <property type="match status" value="1"/>
</dbReference>
<reference evidence="3 4" key="1">
    <citation type="submission" date="2019-05" db="EMBL/GenBank/DDBJ databases">
        <title>Burkholderia sp. DHOD12, isolated from subtropical forest soil.</title>
        <authorList>
            <person name="Gao Z.-H."/>
            <person name="Qiu L.-H."/>
        </authorList>
    </citation>
    <scope>NUCLEOTIDE SEQUENCE [LARGE SCALE GENOMIC DNA]</scope>
    <source>
        <strain evidence="3 4">DHOD12</strain>
    </source>
</reference>
<dbReference type="InterPro" id="IPR011032">
    <property type="entry name" value="GroES-like_sf"/>
</dbReference>
<dbReference type="SMART" id="SM00829">
    <property type="entry name" value="PKS_ER"/>
    <property type="match status" value="1"/>
</dbReference>